<keyword evidence="1" id="KW-1133">Transmembrane helix</keyword>
<evidence type="ECO:0000256" key="1">
    <source>
        <dbReference type="SAM" id="Phobius"/>
    </source>
</evidence>
<gene>
    <name evidence="2" type="ORF">SAMN05216498_0936</name>
</gene>
<keyword evidence="1" id="KW-0472">Membrane</keyword>
<protein>
    <submittedName>
        <fullName evidence="2">Uncharacterized protein</fullName>
    </submittedName>
</protein>
<dbReference type="RefSeq" id="WP_093855431.1">
    <property type="nucleotide sequence ID" value="NZ_BJVZ01000010.1"/>
</dbReference>
<name>A0A1G9WY24_9BACI</name>
<dbReference type="EMBL" id="FNIG01000001">
    <property type="protein sequence ID" value="SDM89400.1"/>
    <property type="molecule type" value="Genomic_DNA"/>
</dbReference>
<dbReference type="AlphaFoldDB" id="A0A1G9WY24"/>
<dbReference type="OrthoDB" id="2439508at2"/>
<dbReference type="Proteomes" id="UP000199334">
    <property type="component" value="Unassembled WGS sequence"/>
</dbReference>
<dbReference type="STRING" id="237069.SAMN05216498_0936"/>
<feature type="transmembrane region" description="Helical" evidence="1">
    <location>
        <begin position="6"/>
        <end position="26"/>
    </location>
</feature>
<evidence type="ECO:0000313" key="3">
    <source>
        <dbReference type="Proteomes" id="UP000199334"/>
    </source>
</evidence>
<keyword evidence="3" id="KW-1185">Reference proteome</keyword>
<accession>A0A1G9WY24</accession>
<proteinExistence type="predicted"/>
<evidence type="ECO:0000313" key="2">
    <source>
        <dbReference type="EMBL" id="SDM89400.1"/>
    </source>
</evidence>
<reference evidence="2 3" key="1">
    <citation type="submission" date="2016-10" db="EMBL/GenBank/DDBJ databases">
        <authorList>
            <person name="de Groot N.N."/>
        </authorList>
    </citation>
    <scope>NUCLEOTIDE SEQUENCE [LARGE SCALE GENOMIC DNA]</scope>
    <source>
        <strain evidence="2 3">CGMCC 1.3442</strain>
    </source>
</reference>
<keyword evidence="1" id="KW-0812">Transmembrane</keyword>
<sequence length="63" mass="7238">MGELFMSLIFWAIGLLILYFVIAAAVKRGINQSILAQFLKQEYGIKEEEPPSFLDDDSNDWNQ</sequence>
<organism evidence="2 3">
    <name type="scientific">Tenuibacillus multivorans</name>
    <dbReference type="NCBI Taxonomy" id="237069"/>
    <lineage>
        <taxon>Bacteria</taxon>
        <taxon>Bacillati</taxon>
        <taxon>Bacillota</taxon>
        <taxon>Bacilli</taxon>
        <taxon>Bacillales</taxon>
        <taxon>Bacillaceae</taxon>
        <taxon>Tenuibacillus</taxon>
    </lineage>
</organism>